<dbReference type="SFLD" id="SFLDS00029">
    <property type="entry name" value="Radical_SAM"/>
    <property type="match status" value="1"/>
</dbReference>
<name>E6U6L7_ETHHY</name>
<dbReference type="Gene3D" id="3.20.20.70">
    <property type="entry name" value="Aldolase class I"/>
    <property type="match status" value="1"/>
</dbReference>
<dbReference type="eggNOG" id="COG0535">
    <property type="taxonomic scope" value="Bacteria"/>
</dbReference>
<feature type="domain" description="Radical SAM core" evidence="5">
    <location>
        <begin position="52"/>
        <end position="272"/>
    </location>
</feature>
<dbReference type="InterPro" id="IPR013785">
    <property type="entry name" value="Aldolase_TIM"/>
</dbReference>
<evidence type="ECO:0000256" key="1">
    <source>
        <dbReference type="ARBA" id="ARBA00022691"/>
    </source>
</evidence>
<dbReference type="GO" id="GO:0003824">
    <property type="term" value="F:catalytic activity"/>
    <property type="evidence" value="ECO:0007669"/>
    <property type="project" value="InterPro"/>
</dbReference>
<dbReference type="EMBL" id="CP002400">
    <property type="protein sequence ID" value="ADU25750.1"/>
    <property type="molecule type" value="Genomic_DNA"/>
</dbReference>
<dbReference type="AlphaFoldDB" id="E6U6L7"/>
<reference evidence="6 7" key="1">
    <citation type="submission" date="2010-12" db="EMBL/GenBank/DDBJ databases">
        <title>Complete sequence of Ethanoligenens harbinense YUAN-3.</title>
        <authorList>
            <person name="Lucas S."/>
            <person name="Copeland A."/>
            <person name="Lapidus A."/>
            <person name="Cheng J.-F."/>
            <person name="Bruce D."/>
            <person name="Goodwin L."/>
            <person name="Pitluck S."/>
            <person name="Chertkov O."/>
            <person name="Misra M."/>
            <person name="Detter J.C."/>
            <person name="Han C."/>
            <person name="Tapia R."/>
            <person name="Land M."/>
            <person name="Hauser L."/>
            <person name="Jeffries C."/>
            <person name="Kyrpides N."/>
            <person name="Ivanova N."/>
            <person name="Mikhailova N."/>
            <person name="Wang A."/>
            <person name="Mouttaki H."/>
            <person name="He Z."/>
            <person name="Zhou J."/>
            <person name="Hemme C.L."/>
            <person name="Woyke T."/>
        </authorList>
    </citation>
    <scope>NUCLEOTIDE SEQUENCE [LARGE SCALE GENOMIC DNA]</scope>
    <source>
        <strain evidence="7">DSM 18485 / JCM 12961 / CGMCC 1.5033 / YUAN-3</strain>
    </source>
</reference>
<dbReference type="PANTHER" id="PTHR43524">
    <property type="entry name" value="RADICAL SAM SUPERFAMILY PROTEIN"/>
    <property type="match status" value="1"/>
</dbReference>
<dbReference type="CDD" id="cd01335">
    <property type="entry name" value="Radical_SAM"/>
    <property type="match status" value="1"/>
</dbReference>
<dbReference type="Proteomes" id="UP000001551">
    <property type="component" value="Chromosome"/>
</dbReference>
<dbReference type="SUPFAM" id="SSF102114">
    <property type="entry name" value="Radical SAM enzymes"/>
    <property type="match status" value="1"/>
</dbReference>
<dbReference type="GO" id="GO:0051536">
    <property type="term" value="F:iron-sulfur cluster binding"/>
    <property type="evidence" value="ECO:0007669"/>
    <property type="project" value="UniProtKB-KW"/>
</dbReference>
<evidence type="ECO:0000313" key="6">
    <source>
        <dbReference type="EMBL" id="ADU25750.1"/>
    </source>
</evidence>
<protein>
    <submittedName>
        <fullName evidence="6">Radical SAM domain protein</fullName>
    </submittedName>
</protein>
<sequence>MELTAYLNKNIDYLFRRALSAAMRNPRESTFLLRQAHRQARAAAKRRRSEQTGQAVPAFLIASVASACNLRCAGCYARADGACNTEEACLLPAARWAELFEEAAAMGISFILLAGGEPLTRVDVLEAAARVPSAVFPVLTNGTLFDAAVLRLFDRHRNLVPVCSIEGGQTETDARRGAGVYHLLEQTWRAFRARGILFGVSVTVTAENHLRVTEAAFLGGLRAKGCGVVLFVEYVPADANASLHPPDDAQRAAYSARLLTLQTVYPDLILIAFPGDEAKTGGCLAAGRGFFHISASGGAEPCPFAPVSDVDLHTGSLADALRSPLFCALRENGMLAMAHDGGCALFGKKAELESLAGTE</sequence>
<dbReference type="SFLD" id="SFLDG01067">
    <property type="entry name" value="SPASM/twitch_domain_containing"/>
    <property type="match status" value="1"/>
</dbReference>
<dbReference type="InterPro" id="IPR007197">
    <property type="entry name" value="rSAM"/>
</dbReference>
<organism evidence="6 7">
    <name type="scientific">Ethanoligenens harbinense (strain DSM 18485 / JCM 12961 / CGMCC 1.5033 / YUAN-3)</name>
    <dbReference type="NCBI Taxonomy" id="663278"/>
    <lineage>
        <taxon>Bacteria</taxon>
        <taxon>Bacillati</taxon>
        <taxon>Bacillota</taxon>
        <taxon>Clostridia</taxon>
        <taxon>Eubacteriales</taxon>
        <taxon>Oscillospiraceae</taxon>
        <taxon>Ethanoligenens</taxon>
    </lineage>
</organism>
<evidence type="ECO:0000259" key="5">
    <source>
        <dbReference type="PROSITE" id="PS51918"/>
    </source>
</evidence>
<keyword evidence="7" id="KW-1185">Reference proteome</keyword>
<dbReference type="STRING" id="663278.Ethha_0163"/>
<proteinExistence type="predicted"/>
<keyword evidence="3" id="KW-0408">Iron</keyword>
<dbReference type="HOGENOM" id="CLU_044700_0_0_9"/>
<keyword evidence="2" id="KW-0479">Metal-binding</keyword>
<evidence type="ECO:0000313" key="7">
    <source>
        <dbReference type="Proteomes" id="UP000001551"/>
    </source>
</evidence>
<dbReference type="PANTHER" id="PTHR43524:SF1">
    <property type="entry name" value="RADICAL SAM SUPERFAMILY PROTEIN"/>
    <property type="match status" value="1"/>
</dbReference>
<keyword evidence="1" id="KW-0949">S-adenosyl-L-methionine</keyword>
<accession>E6U6L7</accession>
<dbReference type="InterPro" id="IPR058240">
    <property type="entry name" value="rSAM_sf"/>
</dbReference>
<dbReference type="RefSeq" id="WP_013484131.1">
    <property type="nucleotide sequence ID" value="NC_014828.1"/>
</dbReference>
<keyword evidence="4" id="KW-0411">Iron-sulfur</keyword>
<dbReference type="PROSITE" id="PS51918">
    <property type="entry name" value="RADICAL_SAM"/>
    <property type="match status" value="1"/>
</dbReference>
<dbReference type="KEGG" id="eha:Ethha_0163"/>
<dbReference type="Pfam" id="PF04055">
    <property type="entry name" value="Radical_SAM"/>
    <property type="match status" value="1"/>
</dbReference>
<evidence type="ECO:0000256" key="4">
    <source>
        <dbReference type="ARBA" id="ARBA00023014"/>
    </source>
</evidence>
<dbReference type="GO" id="GO:0046872">
    <property type="term" value="F:metal ion binding"/>
    <property type="evidence" value="ECO:0007669"/>
    <property type="project" value="UniProtKB-KW"/>
</dbReference>
<gene>
    <name evidence="6" type="ordered locus">Ethha_0163</name>
</gene>
<evidence type="ECO:0000256" key="3">
    <source>
        <dbReference type="ARBA" id="ARBA00023004"/>
    </source>
</evidence>
<evidence type="ECO:0000256" key="2">
    <source>
        <dbReference type="ARBA" id="ARBA00022723"/>
    </source>
</evidence>